<dbReference type="RefSeq" id="WP_123878816.1">
    <property type="nucleotide sequence ID" value="NZ_RPFZ01000001.1"/>
</dbReference>
<keyword evidence="4" id="KW-1185">Reference proteome</keyword>
<feature type="signal peptide" evidence="2">
    <location>
        <begin position="1"/>
        <end position="18"/>
    </location>
</feature>
<evidence type="ECO:0008006" key="5">
    <source>
        <dbReference type="Google" id="ProtNLM"/>
    </source>
</evidence>
<dbReference type="AlphaFoldDB" id="A0A3N5CQL2"/>
<accession>A0A3N5CQL2</accession>
<dbReference type="Proteomes" id="UP000275232">
    <property type="component" value="Unassembled WGS sequence"/>
</dbReference>
<dbReference type="EMBL" id="RPFZ01000001">
    <property type="protein sequence ID" value="RPF70897.1"/>
    <property type="molecule type" value="Genomic_DNA"/>
</dbReference>
<protein>
    <recommendedName>
        <fullName evidence="5">Lipoprotein</fullName>
    </recommendedName>
</protein>
<organism evidence="3 4">
    <name type="scientific">Aurantiacibacter spongiae</name>
    <dbReference type="NCBI Taxonomy" id="2488860"/>
    <lineage>
        <taxon>Bacteria</taxon>
        <taxon>Pseudomonadati</taxon>
        <taxon>Pseudomonadota</taxon>
        <taxon>Alphaproteobacteria</taxon>
        <taxon>Sphingomonadales</taxon>
        <taxon>Erythrobacteraceae</taxon>
        <taxon>Aurantiacibacter</taxon>
    </lineage>
</organism>
<name>A0A3N5CQL2_9SPHN</name>
<evidence type="ECO:0000256" key="2">
    <source>
        <dbReference type="SAM" id="SignalP"/>
    </source>
</evidence>
<reference evidence="3 4" key="1">
    <citation type="submission" date="2018-11" db="EMBL/GenBank/DDBJ databases">
        <title>Erythrobacter spongiae sp. nov., isolated from a marine sponge.</title>
        <authorList>
            <person name="Zhuang L."/>
            <person name="Luo L."/>
        </authorList>
    </citation>
    <scope>NUCLEOTIDE SEQUENCE [LARGE SCALE GENOMIC DNA]</scope>
    <source>
        <strain evidence="3 4">HN-E23</strain>
    </source>
</reference>
<feature type="region of interest" description="Disordered" evidence="1">
    <location>
        <begin position="21"/>
        <end position="63"/>
    </location>
</feature>
<feature type="chain" id="PRO_5017966943" description="Lipoprotein" evidence="2">
    <location>
        <begin position="19"/>
        <end position="157"/>
    </location>
</feature>
<dbReference type="OrthoDB" id="7594608at2"/>
<keyword evidence="2" id="KW-0732">Signal</keyword>
<evidence type="ECO:0000313" key="4">
    <source>
        <dbReference type="Proteomes" id="UP000275232"/>
    </source>
</evidence>
<evidence type="ECO:0000256" key="1">
    <source>
        <dbReference type="SAM" id="MobiDB-lite"/>
    </source>
</evidence>
<comment type="caution">
    <text evidence="3">The sequence shown here is derived from an EMBL/GenBank/DDBJ whole genome shotgun (WGS) entry which is preliminary data.</text>
</comment>
<evidence type="ECO:0000313" key="3">
    <source>
        <dbReference type="EMBL" id="RPF70897.1"/>
    </source>
</evidence>
<feature type="compositionally biased region" description="Polar residues" evidence="1">
    <location>
        <begin position="38"/>
        <end position="49"/>
    </location>
</feature>
<proteinExistence type="predicted"/>
<sequence length="157" mass="16219">MQRAALFLAALLALPACTSEPDQVPQDAAASDAGMTAEFSNGNGGTMTLNRKEGQTPDLPTGFSIHEDARVTATATMSDDAGSGQMIGFDSPASPADIVAHYRDEAEAAGYVIASRDRADIGAGFIARREDGAELFVQSVNAGGGSQTQLTFYRTGA</sequence>
<gene>
    <name evidence="3" type="ORF">EG799_04120</name>
</gene>